<keyword evidence="2" id="KW-1185">Reference proteome</keyword>
<evidence type="ECO:0000313" key="1">
    <source>
        <dbReference type="EMBL" id="KAG4304225.1"/>
    </source>
</evidence>
<proteinExistence type="predicted"/>
<evidence type="ECO:0000313" key="2">
    <source>
        <dbReference type="Proteomes" id="UP000768646"/>
    </source>
</evidence>
<comment type="caution">
    <text evidence="1">The sequence shown here is derived from an EMBL/GenBank/DDBJ whole genome shotgun (WGS) entry which is preliminary data.</text>
</comment>
<protein>
    <submittedName>
        <fullName evidence="1">Uncharacterized protein</fullName>
    </submittedName>
</protein>
<sequence length="1397" mass="161181">MMETLAPPLPKITQGIVPLKEVVGRLIYYAFSELQSILEILPSMDNAMKKQTMLEYILFIKRQIIKLYVLVKWAHSSEEVKRCIDIVAFLQGQKNCFSNVIYALKTITDQLPYARVRSPDILTAMEVFSTGTFPRLKFSETSTAFINTNNLKSSEILKTFDTLNMLISLRLSLYQVIPYSMVFYTVENGRAKFVVENEFIIFLSFVGEDISKTDDFLWFLVDFEWNFEGAPTISDSMKDEIEKFGNEILKSSLIQKKEPFVELYNFFHKFTLLYKLETIVMEAKEMSFKEWKDKLNVSFDSFKKVLTLKYWPVLISLEKNIKSWPNSIRIFIGESNKKNILSYMFPYSRISFDYSCSVISCSWKIGDDLQCYEDLDIDESKISAKEIMSKVINSHSMILLKKIYSLLLKSDSFSSNSVFILNMGKNENPVLKIQCSKAKSILIFVKSTCGKFRLVEYDSFLCSSLVIKKYEKLINIPNQNILEILIQLKCKILYDDIESKSKFLGWEVVKFPLGSFKQKEFKDNFGLEIKYAIFLTSSILGWKETTSDSIFFAVCFLSGKNISWWLLETSVSKCDVFLGWNVLWFEKIQIHAGKKQKLEELGLSIESYFYPTYSLLESIYKYSIIRVAILQFSRDLDKRGIHYGYLHDFSISHLWIIPFFHFCTGDISPFAKVWTCKNMFAQFSFSGNSFDELKIVFYGKLNNIKFITVLMQQYKKDYIELNVKSNYFLIKVIYKMGKNISLVIDLFLELWLKIETVIRFVFKSNEFNHFLVLETFSIDIVRFSYYKKKHFWLEIGYGSSDQKVKFPSIKYSLEIGSIDGYTNPHNRIKTHLCQMLDDSRGDIRLFSEIVYKTLPFLETIEQLEAMMLEKSEFHVLFQSSLQFSIVYVKRRYALGVILRSVPSHLLRNDMITLNEGTLVYYIFDLALKYQTASFLETCKTKARDFESSSVESQRNANTRARNLNYLKSTYNVIEACQSIWSKGIDVGKEHKKTIFPIENGLLCTSDIIGSVVSKIHTMILGYRNGQKTEWILKCLIKQSFVDLSSFIKRLNMEQMSDITEIQKVFSACIGAFVTSVVVTPFDLIKTRLQSQTVDMNIMRSCCRDILYSSSHSQNVGSLSCALHPDVVLRHFCVDQAIDVSRYQLNGMLETMIRISRNEGFTALWRGLSPTLVMALPSTVIYFVGYDHLRQYFSSPIAPLFCGAFSRAMSATVISPLELFKVRLQSAVHCPNSTSIFSTVIIGIQDMVKTQGLQSLWKGLSPTLWRDVPFSGFYWMGYERIKSFLTNYAEPFKSLNPRTSEFVKSFISGGISGSIASLITHPFDSAKTRRQIRYNSLGTMSSIKESTWKVMNDIFNESGVRGLFRGAVPRMLKVSPACSIMISSYEFGKMFFSGSLNL</sequence>
<gene>
    <name evidence="1" type="ORF">PORY_002406</name>
</gene>
<reference evidence="1 2" key="1">
    <citation type="journal article" date="2021" name="Commun. Biol.">
        <title>Genomic insights into the host specific adaptation of the Pneumocystis genus.</title>
        <authorList>
            <person name="Cisse O.H."/>
            <person name="Ma L."/>
            <person name="Dekker J.P."/>
            <person name="Khil P.P."/>
            <person name="Youn J.-H."/>
            <person name="Brenchley J.M."/>
            <person name="Blair R."/>
            <person name="Pahar B."/>
            <person name="Chabe M."/>
            <person name="Van Rompay K.K.A."/>
            <person name="Keesler R."/>
            <person name="Sukura A."/>
            <person name="Hirsch V."/>
            <person name="Kutty G."/>
            <person name="Liu Y."/>
            <person name="Peng L."/>
            <person name="Chen J."/>
            <person name="Song J."/>
            <person name="Weissenbacher-Lang C."/>
            <person name="Xu J."/>
            <person name="Upham N.S."/>
            <person name="Stajich J.E."/>
            <person name="Cuomo C.A."/>
            <person name="Cushion M.T."/>
            <person name="Kovacs J.A."/>
        </authorList>
    </citation>
    <scope>NUCLEOTIDE SEQUENCE [LARGE SCALE GENOMIC DNA]</scope>
    <source>
        <strain evidence="1 2">RABM</strain>
    </source>
</reference>
<dbReference type="Proteomes" id="UP000768646">
    <property type="component" value="Unassembled WGS sequence"/>
</dbReference>
<dbReference type="EMBL" id="JABTEG010000010">
    <property type="protein sequence ID" value="KAG4304225.1"/>
    <property type="molecule type" value="Genomic_DNA"/>
</dbReference>
<name>A0ACB7CB15_9ASCO</name>
<organism evidence="1 2">
    <name type="scientific">Pneumocystis oryctolagi</name>
    <dbReference type="NCBI Taxonomy" id="42067"/>
    <lineage>
        <taxon>Eukaryota</taxon>
        <taxon>Fungi</taxon>
        <taxon>Dikarya</taxon>
        <taxon>Ascomycota</taxon>
        <taxon>Taphrinomycotina</taxon>
        <taxon>Pneumocystomycetes</taxon>
        <taxon>Pneumocystaceae</taxon>
        <taxon>Pneumocystis</taxon>
    </lineage>
</organism>
<accession>A0ACB7CB15</accession>